<sequence>MLRFLSIPFALLLFAAVLAGCDSNSGIPSDVGDDSTIAFAKESDTAPEDTSTYSVDVVVNDPGYKELTVDVVLSQASTIDPSEIELPENTTLSFPKSTTGGESKTFTFEVVDDDTFLEGDETIILELQNATGASTDEVLSTFTLTVTEDDVTLTTMEAKALPEGERAIVDGIVTRVESDGFYLQDDTGALFVFDSSISSEVTQGDEVRVDGSTTYFSGLFQIESVGTDGLTALSSGNSLPDVQVVTLGELESNGEEYESELIRVEGFDIDDGGDATFAGGSNYPVSNTSGSLTLRIPGGSELEGDPIPATANFQGVLGQFNNFGEPDDNTGYQLLGLLDSDVQDASAPAITIAEARAASDGTNVIVEGIITRYDGENVFFQDDTAGIVAFEFDGNIASGTAIGDELRVEGEVGEFNGLRQVGPTITSFEVLSSNNTLPTPVDATINEITSDGEAYEGELVRVTGLSVDATGTFSGGTTYTATDASGSMAFRIQGDSFYAGESVPGQPFTFQGVVGEYQGAYQLLPLRDGDLQ</sequence>
<dbReference type="Pfam" id="PF18942">
    <property type="entry name" value="DUF5689"/>
    <property type="match status" value="1"/>
</dbReference>
<proteinExistence type="predicted"/>
<evidence type="ECO:0000256" key="1">
    <source>
        <dbReference type="SAM" id="SignalP"/>
    </source>
</evidence>
<dbReference type="InterPro" id="IPR036700">
    <property type="entry name" value="BOBF_sf"/>
</dbReference>
<reference evidence="3 4" key="1">
    <citation type="submission" date="2017-10" db="EMBL/GenBank/DDBJ databases">
        <title>Draft genome of Longibacter Salinarum.</title>
        <authorList>
            <person name="Goh K.M."/>
            <person name="Shamsir M.S."/>
            <person name="Lim S.W."/>
        </authorList>
    </citation>
    <scope>NUCLEOTIDE SEQUENCE [LARGE SCALE GENOMIC DNA]</scope>
    <source>
        <strain evidence="3 4">KCTC 52045</strain>
    </source>
</reference>
<dbReference type="SUPFAM" id="SSF141072">
    <property type="entry name" value="CalX-like"/>
    <property type="match status" value="1"/>
</dbReference>
<dbReference type="Proteomes" id="UP000220102">
    <property type="component" value="Unassembled WGS sequence"/>
</dbReference>
<evidence type="ECO:0000313" key="4">
    <source>
        <dbReference type="Proteomes" id="UP000220102"/>
    </source>
</evidence>
<gene>
    <name evidence="3" type="ORF">CRI94_05500</name>
</gene>
<protein>
    <recommendedName>
        <fullName evidence="2">DUF5689 domain-containing protein</fullName>
    </recommendedName>
</protein>
<dbReference type="RefSeq" id="WP_098074657.1">
    <property type="nucleotide sequence ID" value="NZ_PDEQ01000002.1"/>
</dbReference>
<keyword evidence="1" id="KW-0732">Signal</keyword>
<comment type="caution">
    <text evidence="3">The sequence shown here is derived from an EMBL/GenBank/DDBJ whole genome shotgun (WGS) entry which is preliminary data.</text>
</comment>
<evidence type="ECO:0000259" key="2">
    <source>
        <dbReference type="Pfam" id="PF18942"/>
    </source>
</evidence>
<dbReference type="InterPro" id="IPR043744">
    <property type="entry name" value="DUF5689"/>
</dbReference>
<dbReference type="OrthoDB" id="1056765at2"/>
<organism evidence="3 4">
    <name type="scientific">Longibacter salinarum</name>
    <dbReference type="NCBI Taxonomy" id="1850348"/>
    <lineage>
        <taxon>Bacteria</taxon>
        <taxon>Pseudomonadati</taxon>
        <taxon>Rhodothermota</taxon>
        <taxon>Rhodothermia</taxon>
        <taxon>Rhodothermales</taxon>
        <taxon>Salisaetaceae</taxon>
        <taxon>Longibacter</taxon>
    </lineage>
</organism>
<keyword evidence="4" id="KW-1185">Reference proteome</keyword>
<evidence type="ECO:0000313" key="3">
    <source>
        <dbReference type="EMBL" id="PEN14481.1"/>
    </source>
</evidence>
<dbReference type="Gene3D" id="2.60.40.2030">
    <property type="match status" value="1"/>
</dbReference>
<dbReference type="AlphaFoldDB" id="A0A2A8D0S0"/>
<feature type="domain" description="DUF5689" evidence="2">
    <location>
        <begin position="376"/>
        <end position="529"/>
    </location>
</feature>
<dbReference type="EMBL" id="PDEQ01000002">
    <property type="protein sequence ID" value="PEN14481.1"/>
    <property type="molecule type" value="Genomic_DNA"/>
</dbReference>
<name>A0A2A8D0S0_9BACT</name>
<dbReference type="Gene3D" id="2.40.50.200">
    <property type="entry name" value="Bacterial OB-fold"/>
    <property type="match status" value="1"/>
</dbReference>
<dbReference type="PANTHER" id="PTHR42834">
    <property type="entry name" value="ENDONUCLEASE/EXONUCLEASE/PHOSPHATASE FAMILY PROTEIN (AFU_ORTHOLOGUE AFUA_3G09210)"/>
    <property type="match status" value="1"/>
</dbReference>
<dbReference type="PANTHER" id="PTHR42834:SF1">
    <property type="entry name" value="ENDONUCLEASE_EXONUCLEASE_PHOSPHATASE FAMILY PROTEIN (AFU_ORTHOLOGUE AFUA_3G09210)"/>
    <property type="match status" value="1"/>
</dbReference>
<feature type="chain" id="PRO_5012337379" description="DUF5689 domain-containing protein" evidence="1">
    <location>
        <begin position="20"/>
        <end position="532"/>
    </location>
</feature>
<dbReference type="SUPFAM" id="SSF101756">
    <property type="entry name" value="Hypothetical protein YgiW"/>
    <property type="match status" value="1"/>
</dbReference>
<accession>A0A2A8D0S0</accession>
<dbReference type="PROSITE" id="PS51257">
    <property type="entry name" value="PROKAR_LIPOPROTEIN"/>
    <property type="match status" value="1"/>
</dbReference>
<dbReference type="InterPro" id="IPR038081">
    <property type="entry name" value="CalX-like_sf"/>
</dbReference>
<feature type="signal peptide" evidence="1">
    <location>
        <begin position="1"/>
        <end position="19"/>
    </location>
</feature>